<feature type="non-terminal residue" evidence="5">
    <location>
        <position position="1"/>
    </location>
</feature>
<reference evidence="5" key="1">
    <citation type="journal article" date="2014" name="Front. Microbiol.">
        <title>High frequency of phylogenetically diverse reductive dehalogenase-homologous genes in deep subseafloor sedimentary metagenomes.</title>
        <authorList>
            <person name="Kawai M."/>
            <person name="Futagami T."/>
            <person name="Toyoda A."/>
            <person name="Takaki Y."/>
            <person name="Nishi S."/>
            <person name="Hori S."/>
            <person name="Arai W."/>
            <person name="Tsubouchi T."/>
            <person name="Morono Y."/>
            <person name="Uchiyama I."/>
            <person name="Ito T."/>
            <person name="Fujiyama A."/>
            <person name="Inagaki F."/>
            <person name="Takami H."/>
        </authorList>
    </citation>
    <scope>NUCLEOTIDE SEQUENCE</scope>
    <source>
        <strain evidence="5">Expedition CK06-06</strain>
    </source>
</reference>
<proteinExistence type="inferred from homology"/>
<accession>X1BNB1</accession>
<dbReference type="InterPro" id="IPR050221">
    <property type="entry name" value="26S_Proteasome_ATPase"/>
</dbReference>
<dbReference type="SMART" id="SM00382">
    <property type="entry name" value="AAA"/>
    <property type="match status" value="1"/>
</dbReference>
<sequence length="151" mass="16963">ADIARHFKSSKTPSGMITVFAGPSRSGKTKAAEALAVKIGLDVYRIDLAAVANKYIGETEKNLARVLERAEAKDLILFFDEAEALFGKRTEIRDAHDRYTNSDVNYLLQRIEEYPGLIILATNNKKKLDQALLRRVRFVIEFSSNSRLISC</sequence>
<dbReference type="PANTHER" id="PTHR23073">
    <property type="entry name" value="26S PROTEASOME REGULATORY SUBUNIT"/>
    <property type="match status" value="1"/>
</dbReference>
<name>X1BNB1_9ZZZZ</name>
<evidence type="ECO:0000259" key="4">
    <source>
        <dbReference type="SMART" id="SM00382"/>
    </source>
</evidence>
<dbReference type="InterPro" id="IPR003593">
    <property type="entry name" value="AAA+_ATPase"/>
</dbReference>
<evidence type="ECO:0000256" key="3">
    <source>
        <dbReference type="ARBA" id="ARBA00022840"/>
    </source>
</evidence>
<protein>
    <recommendedName>
        <fullName evidence="4">AAA+ ATPase domain-containing protein</fullName>
    </recommendedName>
</protein>
<dbReference type="AlphaFoldDB" id="X1BNB1"/>
<dbReference type="Pfam" id="PF00004">
    <property type="entry name" value="AAA"/>
    <property type="match status" value="1"/>
</dbReference>
<gene>
    <name evidence="5" type="ORF">S01H4_24060</name>
</gene>
<dbReference type="InterPro" id="IPR003959">
    <property type="entry name" value="ATPase_AAA_core"/>
</dbReference>
<dbReference type="Gene3D" id="3.40.50.300">
    <property type="entry name" value="P-loop containing nucleotide triphosphate hydrolases"/>
    <property type="match status" value="1"/>
</dbReference>
<dbReference type="GO" id="GO:0016887">
    <property type="term" value="F:ATP hydrolysis activity"/>
    <property type="evidence" value="ECO:0007669"/>
    <property type="project" value="InterPro"/>
</dbReference>
<evidence type="ECO:0000313" key="5">
    <source>
        <dbReference type="EMBL" id="GAG82687.1"/>
    </source>
</evidence>
<dbReference type="EMBL" id="BART01011254">
    <property type="protein sequence ID" value="GAG82687.1"/>
    <property type="molecule type" value="Genomic_DNA"/>
</dbReference>
<dbReference type="SUPFAM" id="SSF52540">
    <property type="entry name" value="P-loop containing nucleoside triphosphate hydrolases"/>
    <property type="match status" value="1"/>
</dbReference>
<keyword evidence="3" id="KW-0067">ATP-binding</keyword>
<dbReference type="InterPro" id="IPR027417">
    <property type="entry name" value="P-loop_NTPase"/>
</dbReference>
<dbReference type="GO" id="GO:0005524">
    <property type="term" value="F:ATP binding"/>
    <property type="evidence" value="ECO:0007669"/>
    <property type="project" value="UniProtKB-KW"/>
</dbReference>
<comment type="caution">
    <text evidence="5">The sequence shown here is derived from an EMBL/GenBank/DDBJ whole genome shotgun (WGS) entry which is preliminary data.</text>
</comment>
<evidence type="ECO:0000256" key="2">
    <source>
        <dbReference type="ARBA" id="ARBA00022741"/>
    </source>
</evidence>
<organism evidence="5">
    <name type="scientific">marine sediment metagenome</name>
    <dbReference type="NCBI Taxonomy" id="412755"/>
    <lineage>
        <taxon>unclassified sequences</taxon>
        <taxon>metagenomes</taxon>
        <taxon>ecological metagenomes</taxon>
    </lineage>
</organism>
<keyword evidence="2" id="KW-0547">Nucleotide-binding</keyword>
<dbReference type="CDD" id="cd19481">
    <property type="entry name" value="RecA-like_protease"/>
    <property type="match status" value="1"/>
</dbReference>
<evidence type="ECO:0000256" key="1">
    <source>
        <dbReference type="ARBA" id="ARBA00006914"/>
    </source>
</evidence>
<feature type="domain" description="AAA+ ATPase" evidence="4">
    <location>
        <begin position="14"/>
        <end position="147"/>
    </location>
</feature>
<comment type="similarity">
    <text evidence="1">Belongs to the AAA ATPase family.</text>
</comment>